<comment type="similarity">
    <text evidence="2">Belongs to the Nudix hydrolase family.</text>
</comment>
<dbReference type="EC" id="3.6.1.55" evidence="12"/>
<evidence type="ECO:0000256" key="8">
    <source>
        <dbReference type="ARBA" id="ARBA00022842"/>
    </source>
</evidence>
<proteinExistence type="inferred from homology"/>
<feature type="domain" description="Nudix hydrolase" evidence="19">
    <location>
        <begin position="6"/>
        <end position="135"/>
    </location>
</feature>
<dbReference type="CDD" id="cd03425">
    <property type="entry name" value="NUDIX_MutT_NudA_like"/>
    <property type="match status" value="1"/>
</dbReference>
<dbReference type="InterPro" id="IPR047127">
    <property type="entry name" value="MutT-like"/>
</dbReference>
<comment type="caution">
    <text evidence="20">The sequence shown here is derived from an EMBL/GenBank/DDBJ whole genome shotgun (WGS) entry which is preliminary data.</text>
</comment>
<dbReference type="GO" id="GO:0006281">
    <property type="term" value="P:DNA repair"/>
    <property type="evidence" value="ECO:0007669"/>
    <property type="project" value="UniProtKB-KW"/>
</dbReference>
<keyword evidence="5 18" id="KW-0479">Metal-binding</keyword>
<dbReference type="AlphaFoldDB" id="A0A9D1Q6G6"/>
<evidence type="ECO:0000256" key="13">
    <source>
        <dbReference type="ARBA" id="ARBA00040794"/>
    </source>
</evidence>
<evidence type="ECO:0000256" key="7">
    <source>
        <dbReference type="ARBA" id="ARBA00022801"/>
    </source>
</evidence>
<dbReference type="Gene3D" id="3.90.79.10">
    <property type="entry name" value="Nucleoside Triphosphate Pyrophosphohydrolase"/>
    <property type="match status" value="1"/>
</dbReference>
<evidence type="ECO:0000256" key="18">
    <source>
        <dbReference type="PIRSR" id="PIRSR603561-2"/>
    </source>
</evidence>
<comment type="cofactor">
    <cofactor evidence="1 18">
        <name>Mg(2+)</name>
        <dbReference type="ChEBI" id="CHEBI:18420"/>
    </cofactor>
</comment>
<keyword evidence="9" id="KW-0234">DNA repair</keyword>
<sequence>MTQITKKIRVVAGIIWNEDQTKILLSQRKKEQDFSGLWEFPGGKVENGEDDGAALIRELQEELNITVTEQEKALSFQYEYPTKTIDFVIYDVFQFSGEPKGAESQMIAWVDKQTIGELQFPEANYKMLEYITKFS</sequence>
<dbReference type="GO" id="GO:0044715">
    <property type="term" value="F:8-oxo-dGDP phosphatase activity"/>
    <property type="evidence" value="ECO:0007669"/>
    <property type="project" value="TreeGrafter"/>
</dbReference>
<name>A0A9D1Q6G6_9GAMM</name>
<keyword evidence="8 18" id="KW-0460">Magnesium</keyword>
<evidence type="ECO:0000256" key="4">
    <source>
        <dbReference type="ARBA" id="ARBA00022705"/>
    </source>
</evidence>
<dbReference type="NCBIfam" id="TIGR00586">
    <property type="entry name" value="mutt"/>
    <property type="match status" value="1"/>
</dbReference>
<evidence type="ECO:0000313" key="21">
    <source>
        <dbReference type="Proteomes" id="UP000823934"/>
    </source>
</evidence>
<evidence type="ECO:0000256" key="15">
    <source>
        <dbReference type="ARBA" id="ARBA00041979"/>
    </source>
</evidence>
<reference evidence="20" key="1">
    <citation type="journal article" date="2021" name="PeerJ">
        <title>Extensive microbial diversity within the chicken gut microbiome revealed by metagenomics and culture.</title>
        <authorList>
            <person name="Gilroy R."/>
            <person name="Ravi A."/>
            <person name="Getino M."/>
            <person name="Pursley I."/>
            <person name="Horton D.L."/>
            <person name="Alikhan N.F."/>
            <person name="Baker D."/>
            <person name="Gharbi K."/>
            <person name="Hall N."/>
            <person name="Watson M."/>
            <person name="Adriaenssens E.M."/>
            <person name="Foster-Nyarko E."/>
            <person name="Jarju S."/>
            <person name="Secka A."/>
            <person name="Antonio M."/>
            <person name="Oren A."/>
            <person name="Chaudhuri R.R."/>
            <person name="La Ragione R."/>
            <person name="Hildebrand F."/>
            <person name="Pallen M.J."/>
        </authorList>
    </citation>
    <scope>NUCLEOTIDE SEQUENCE</scope>
    <source>
        <strain evidence="20">CHK160-9182</strain>
    </source>
</reference>
<dbReference type="EMBL" id="DXHP01000088">
    <property type="protein sequence ID" value="HIW06465.1"/>
    <property type="molecule type" value="Genomic_DNA"/>
</dbReference>
<gene>
    <name evidence="20" type="primary">mutT</name>
    <name evidence="20" type="ORF">H9889_03955</name>
</gene>
<dbReference type="SUPFAM" id="SSF55811">
    <property type="entry name" value="Nudix"/>
    <property type="match status" value="1"/>
</dbReference>
<feature type="binding site" evidence="18">
    <location>
        <position position="62"/>
    </location>
    <ligand>
        <name>Mg(2+)</name>
        <dbReference type="ChEBI" id="CHEBI:18420"/>
    </ligand>
</feature>
<evidence type="ECO:0000256" key="3">
    <source>
        <dbReference type="ARBA" id="ARBA00022457"/>
    </source>
</evidence>
<evidence type="ECO:0000256" key="16">
    <source>
        <dbReference type="ARBA" id="ARBA00042798"/>
    </source>
</evidence>
<dbReference type="Pfam" id="PF14815">
    <property type="entry name" value="NUDIX_4"/>
    <property type="match status" value="1"/>
</dbReference>
<dbReference type="PROSITE" id="PS51462">
    <property type="entry name" value="NUDIX"/>
    <property type="match status" value="1"/>
</dbReference>
<organism evidence="20 21">
    <name type="scientific">Candidatus Ignatzschineria merdigallinarum</name>
    <dbReference type="NCBI Taxonomy" id="2838621"/>
    <lineage>
        <taxon>Bacteria</taxon>
        <taxon>Pseudomonadati</taxon>
        <taxon>Pseudomonadota</taxon>
        <taxon>Gammaproteobacteria</taxon>
        <taxon>Cardiobacteriales</taxon>
        <taxon>Ignatzschineriaceae</taxon>
        <taxon>Ignatzschineria</taxon>
    </lineage>
</organism>
<dbReference type="InterPro" id="IPR020084">
    <property type="entry name" value="NUDIX_hydrolase_CS"/>
</dbReference>
<feature type="binding site" evidence="17">
    <location>
        <position position="124"/>
    </location>
    <ligand>
        <name>8-oxo-dGTP</name>
        <dbReference type="ChEBI" id="CHEBI:77896"/>
    </ligand>
</feature>
<feature type="binding site" evidence="17">
    <location>
        <begin position="39"/>
        <end position="42"/>
    </location>
    <ligand>
        <name>8-oxo-dGTP</name>
        <dbReference type="ChEBI" id="CHEBI:77896"/>
    </ligand>
</feature>
<dbReference type="GO" id="GO:0035539">
    <property type="term" value="F:8-oxo-7,8-dihydrodeoxyguanosine triphosphate pyrophosphatase activity"/>
    <property type="evidence" value="ECO:0007669"/>
    <property type="project" value="UniProtKB-EC"/>
</dbReference>
<keyword evidence="3" id="KW-0515">Mutator protein</keyword>
<comment type="catalytic activity">
    <reaction evidence="10">
        <text>8-oxo-dGTP + H2O = 8-oxo-dGMP + diphosphate + H(+)</text>
        <dbReference type="Rhea" id="RHEA:31575"/>
        <dbReference type="ChEBI" id="CHEBI:15377"/>
        <dbReference type="ChEBI" id="CHEBI:15378"/>
        <dbReference type="ChEBI" id="CHEBI:33019"/>
        <dbReference type="ChEBI" id="CHEBI:63224"/>
        <dbReference type="ChEBI" id="CHEBI:77896"/>
        <dbReference type="EC" id="3.6.1.55"/>
    </reaction>
</comment>
<dbReference type="GO" id="GO:0006260">
    <property type="term" value="P:DNA replication"/>
    <property type="evidence" value="ECO:0007669"/>
    <property type="project" value="UniProtKB-KW"/>
</dbReference>
<dbReference type="PRINTS" id="PR00502">
    <property type="entry name" value="NUDIXFAMILY"/>
</dbReference>
<dbReference type="GO" id="GO:0008413">
    <property type="term" value="F:8-oxo-7,8-dihydroguanosine triphosphate pyrophosphatase activity"/>
    <property type="evidence" value="ECO:0007669"/>
    <property type="project" value="InterPro"/>
</dbReference>
<accession>A0A9D1Q6G6</accession>
<dbReference type="InterPro" id="IPR003561">
    <property type="entry name" value="Mutator_MutT"/>
</dbReference>
<evidence type="ECO:0000256" key="12">
    <source>
        <dbReference type="ARBA" id="ARBA00038905"/>
    </source>
</evidence>
<reference evidence="20" key="2">
    <citation type="submission" date="2021-04" db="EMBL/GenBank/DDBJ databases">
        <authorList>
            <person name="Gilroy R."/>
        </authorList>
    </citation>
    <scope>NUCLEOTIDE SEQUENCE</scope>
    <source>
        <strain evidence="20">CHK160-9182</strain>
    </source>
</reference>
<dbReference type="GO" id="GO:0046872">
    <property type="term" value="F:metal ion binding"/>
    <property type="evidence" value="ECO:0007669"/>
    <property type="project" value="UniProtKB-KW"/>
</dbReference>
<protein>
    <recommendedName>
        <fullName evidence="13">8-oxo-dGTP diphosphatase</fullName>
        <ecNumber evidence="12">3.6.1.55</ecNumber>
    </recommendedName>
    <alternativeName>
        <fullName evidence="16">7,8-dihydro-8-oxoguanine-triphosphatase</fullName>
    </alternativeName>
    <alternativeName>
        <fullName evidence="15">Mutator protein MutT</fullName>
    </alternativeName>
    <alternativeName>
        <fullName evidence="14">dGTP pyrophosphohydrolase</fullName>
    </alternativeName>
</protein>
<dbReference type="InterPro" id="IPR029119">
    <property type="entry name" value="MutY_C"/>
</dbReference>
<dbReference type="FunFam" id="3.90.79.10:FF:000014">
    <property type="entry name" value="8-oxo-dGTP diphosphatase MutT"/>
    <property type="match status" value="1"/>
</dbReference>
<dbReference type="InterPro" id="IPR015797">
    <property type="entry name" value="NUDIX_hydrolase-like_dom_sf"/>
</dbReference>
<dbReference type="PANTHER" id="PTHR47707:SF1">
    <property type="entry name" value="NUDIX HYDROLASE FAMILY PROTEIN"/>
    <property type="match status" value="1"/>
</dbReference>
<evidence type="ECO:0000256" key="2">
    <source>
        <dbReference type="ARBA" id="ARBA00005582"/>
    </source>
</evidence>
<dbReference type="PANTHER" id="PTHR47707">
    <property type="entry name" value="8-OXO-DGTP DIPHOSPHATASE"/>
    <property type="match status" value="1"/>
</dbReference>
<dbReference type="Proteomes" id="UP000823934">
    <property type="component" value="Unassembled WGS sequence"/>
</dbReference>
<feature type="binding site" evidence="18">
    <location>
        <position position="42"/>
    </location>
    <ligand>
        <name>Mg(2+)</name>
        <dbReference type="ChEBI" id="CHEBI:18420"/>
    </ligand>
</feature>
<keyword evidence="6" id="KW-0227">DNA damage</keyword>
<keyword evidence="4" id="KW-0235">DNA replication</keyword>
<evidence type="ECO:0000256" key="9">
    <source>
        <dbReference type="ARBA" id="ARBA00023204"/>
    </source>
</evidence>
<evidence type="ECO:0000256" key="17">
    <source>
        <dbReference type="PIRSR" id="PIRSR603561-1"/>
    </source>
</evidence>
<comment type="catalytic activity">
    <reaction evidence="11">
        <text>8-oxo-GTP + H2O = 8-oxo-GMP + diphosphate + H(+)</text>
        <dbReference type="Rhea" id="RHEA:67616"/>
        <dbReference type="ChEBI" id="CHEBI:15377"/>
        <dbReference type="ChEBI" id="CHEBI:15378"/>
        <dbReference type="ChEBI" id="CHEBI:33019"/>
        <dbReference type="ChEBI" id="CHEBI:143553"/>
        <dbReference type="ChEBI" id="CHEBI:145694"/>
    </reaction>
</comment>
<dbReference type="GO" id="GO:0044716">
    <property type="term" value="F:8-oxo-GDP phosphatase activity"/>
    <property type="evidence" value="ECO:0007669"/>
    <property type="project" value="TreeGrafter"/>
</dbReference>
<dbReference type="InterPro" id="IPR020476">
    <property type="entry name" value="Nudix_hydrolase"/>
</dbReference>
<evidence type="ECO:0000256" key="1">
    <source>
        <dbReference type="ARBA" id="ARBA00001946"/>
    </source>
</evidence>
<keyword evidence="7" id="KW-0378">Hydrolase</keyword>
<dbReference type="PROSITE" id="PS00893">
    <property type="entry name" value="NUDIX_BOX"/>
    <property type="match status" value="1"/>
</dbReference>
<evidence type="ECO:0000256" key="5">
    <source>
        <dbReference type="ARBA" id="ARBA00022723"/>
    </source>
</evidence>
<evidence type="ECO:0000256" key="11">
    <source>
        <dbReference type="ARBA" id="ARBA00036904"/>
    </source>
</evidence>
<evidence type="ECO:0000259" key="19">
    <source>
        <dbReference type="PROSITE" id="PS51462"/>
    </source>
</evidence>
<feature type="binding site" evidence="17">
    <location>
        <position position="28"/>
    </location>
    <ligand>
        <name>8-oxo-dGTP</name>
        <dbReference type="ChEBI" id="CHEBI:77896"/>
    </ligand>
</feature>
<evidence type="ECO:0000256" key="6">
    <source>
        <dbReference type="ARBA" id="ARBA00022763"/>
    </source>
</evidence>
<dbReference type="InterPro" id="IPR000086">
    <property type="entry name" value="NUDIX_hydrolase_dom"/>
</dbReference>
<evidence type="ECO:0000313" key="20">
    <source>
        <dbReference type="EMBL" id="HIW06465.1"/>
    </source>
</evidence>
<evidence type="ECO:0000256" key="14">
    <source>
        <dbReference type="ARBA" id="ARBA00041592"/>
    </source>
</evidence>
<evidence type="ECO:0000256" key="10">
    <source>
        <dbReference type="ARBA" id="ARBA00035861"/>
    </source>
</evidence>